<protein>
    <submittedName>
        <fullName evidence="2">Uncharacterized protein</fullName>
    </submittedName>
</protein>
<dbReference type="AlphaFoldDB" id="M9LQ52"/>
<feature type="compositionally biased region" description="Polar residues" evidence="1">
    <location>
        <begin position="182"/>
        <end position="199"/>
    </location>
</feature>
<feature type="compositionally biased region" description="Basic and acidic residues" evidence="1">
    <location>
        <begin position="1"/>
        <end position="10"/>
    </location>
</feature>
<dbReference type="OrthoDB" id="10550565at2759"/>
<feature type="compositionally biased region" description="Low complexity" evidence="1">
    <location>
        <begin position="253"/>
        <end position="262"/>
    </location>
</feature>
<feature type="region of interest" description="Disordered" evidence="1">
    <location>
        <begin position="553"/>
        <end position="587"/>
    </location>
</feature>
<feature type="compositionally biased region" description="Low complexity" evidence="1">
    <location>
        <begin position="417"/>
        <end position="431"/>
    </location>
</feature>
<feature type="compositionally biased region" description="Polar residues" evidence="1">
    <location>
        <begin position="263"/>
        <end position="280"/>
    </location>
</feature>
<dbReference type="EMBL" id="DF196777">
    <property type="protein sequence ID" value="GAC74461.1"/>
    <property type="molecule type" value="Genomic_DNA"/>
</dbReference>
<evidence type="ECO:0000313" key="2">
    <source>
        <dbReference type="EMBL" id="GAC74461.1"/>
    </source>
</evidence>
<feature type="compositionally biased region" description="Polar residues" evidence="1">
    <location>
        <begin position="703"/>
        <end position="715"/>
    </location>
</feature>
<feature type="compositionally biased region" description="Polar residues" evidence="1">
    <location>
        <begin position="361"/>
        <end position="396"/>
    </location>
</feature>
<gene>
    <name evidence="2" type="ORF">PANT_11d00065</name>
</gene>
<proteinExistence type="predicted"/>
<evidence type="ECO:0000256" key="1">
    <source>
        <dbReference type="SAM" id="MobiDB-lite"/>
    </source>
</evidence>
<feature type="compositionally biased region" description="Acidic residues" evidence="1">
    <location>
        <begin position="125"/>
        <end position="138"/>
    </location>
</feature>
<feature type="compositionally biased region" description="Basic residues" evidence="1">
    <location>
        <begin position="109"/>
        <end position="118"/>
    </location>
</feature>
<dbReference type="Proteomes" id="UP000011976">
    <property type="component" value="Unassembled WGS sequence"/>
</dbReference>
<reference evidence="3" key="1">
    <citation type="journal article" date="2013" name="Genome Announc.">
        <title>Genome sequence of the basidiomycetous yeast Pseudozyma antarctica T-34, a producer of the glycolipid biosurfactants mannosylerythritol lipids.</title>
        <authorList>
            <person name="Morita T."/>
            <person name="Koike H."/>
            <person name="Koyama Y."/>
            <person name="Hagiwara H."/>
            <person name="Ito E."/>
            <person name="Fukuoka T."/>
            <person name="Imura T."/>
            <person name="Machida M."/>
            <person name="Kitamoto D."/>
        </authorList>
    </citation>
    <scope>NUCLEOTIDE SEQUENCE [LARGE SCALE GENOMIC DNA]</scope>
    <source>
        <strain evidence="3">T-34</strain>
    </source>
</reference>
<feature type="compositionally biased region" description="Polar residues" evidence="1">
    <location>
        <begin position="33"/>
        <end position="47"/>
    </location>
</feature>
<feature type="region of interest" description="Disordered" evidence="1">
    <location>
        <begin position="685"/>
        <end position="715"/>
    </location>
</feature>
<sequence length="715" mass="76334">MVQAEARSDRQFSPPLTPVSQSTQVTKRAFSVPSAQLLTHAPTSSPDETPRRKSMASGSLKRRDISFSVPPTDITRGRVTAEASSPRVRLKRVRRTSMGPPASPPTSRSRAKPVRRLPRPWQVRDDEEEGDESQDEIDLLTIPASQPAPAKRIRSESKRAETPAPVRPDEPLPAPVDEGAGSSASQTTQRSVQPSQQTPPKLKRPKSKQAEASVPVRGDDSSQQTPAKRIKRLESGSKQAEALPGVDEPLPAPTAGDTGTTACQASLSLVAPSQQTSAQRTRSESQWDETSPACQDDLLPAPVAGHTRRSPSEESQSSASPQPTSAEGMRAGSQQAEALAVHHDEPLPAPAAANVRPGHSLESQSSVAPVQLTASPPTPEQSIPGQNTPEQAAAQQKRSERQQAEALAMRRNGQLARSSPSQRDQSSGSPSLPTLVQEYAKSKPTGQGTCRSSRRTSALGPKAGKCELGGIRLSGGRLGTAIERAEKRVLRNADDPPSGTRKAAALAEEKTRSLMVNYARLAARKGDDYTVVRVQRRPGTAIDVDAEDASVVGPGTGRLARTQPASNQLSPRSFGPALPSESDAHASSRFASELMPTLTSADTSLEALALCDVKGLVDAEMTIHVNQTRAQLHYDGLRSRLSSLGISHRSQENRIKASKKQADRALPWTHALATQLRTALQTGARSIEVGDFPEAPARDARRTASQRAGQLSQTQ</sequence>
<accession>M9LQ52</accession>
<organism evidence="2 3">
    <name type="scientific">Pseudozyma antarctica (strain T-34)</name>
    <name type="common">Yeast</name>
    <name type="synonym">Candida antarctica</name>
    <dbReference type="NCBI Taxonomy" id="1151754"/>
    <lineage>
        <taxon>Eukaryota</taxon>
        <taxon>Fungi</taxon>
        <taxon>Dikarya</taxon>
        <taxon>Basidiomycota</taxon>
        <taxon>Ustilaginomycotina</taxon>
        <taxon>Ustilaginomycetes</taxon>
        <taxon>Ustilaginales</taxon>
        <taxon>Ustilaginaceae</taxon>
        <taxon>Moesziomyces</taxon>
    </lineage>
</organism>
<evidence type="ECO:0000313" key="3">
    <source>
        <dbReference type="Proteomes" id="UP000011976"/>
    </source>
</evidence>
<feature type="compositionally biased region" description="Low complexity" evidence="1">
    <location>
        <begin position="313"/>
        <end position="327"/>
    </location>
</feature>
<feature type="region of interest" description="Disordered" evidence="1">
    <location>
        <begin position="1"/>
        <end position="461"/>
    </location>
</feature>
<name>M9LQ52_PSEA3</name>